<gene>
    <name evidence="3" type="ORF">EYC80_002916</name>
</gene>
<name>A0A5N6KDA2_MONLA</name>
<protein>
    <recommendedName>
        <fullName evidence="2">2EXR domain-containing protein</fullName>
    </recommendedName>
</protein>
<accession>A0A5N6KDA2</accession>
<organism evidence="3 4">
    <name type="scientific">Monilinia laxa</name>
    <name type="common">Brown rot fungus</name>
    <name type="synonym">Sclerotinia laxa</name>
    <dbReference type="NCBI Taxonomy" id="61186"/>
    <lineage>
        <taxon>Eukaryota</taxon>
        <taxon>Fungi</taxon>
        <taxon>Dikarya</taxon>
        <taxon>Ascomycota</taxon>
        <taxon>Pezizomycotina</taxon>
        <taxon>Leotiomycetes</taxon>
        <taxon>Helotiales</taxon>
        <taxon>Sclerotiniaceae</taxon>
        <taxon>Monilinia</taxon>
    </lineage>
</organism>
<dbReference type="Proteomes" id="UP000326757">
    <property type="component" value="Unassembled WGS sequence"/>
</dbReference>
<feature type="compositionally biased region" description="Basic and acidic residues" evidence="1">
    <location>
        <begin position="16"/>
        <end position="35"/>
    </location>
</feature>
<keyword evidence="4" id="KW-1185">Reference proteome</keyword>
<evidence type="ECO:0000313" key="4">
    <source>
        <dbReference type="Proteomes" id="UP000326757"/>
    </source>
</evidence>
<comment type="caution">
    <text evidence="3">The sequence shown here is derived from an EMBL/GenBank/DDBJ whole genome shotgun (WGS) entry which is preliminary data.</text>
</comment>
<reference evidence="3 4" key="1">
    <citation type="submission" date="2019-06" db="EMBL/GenBank/DDBJ databases">
        <title>Genome Sequence of the Brown Rot Fungal Pathogen Monilinia laxa.</title>
        <authorList>
            <person name="De Miccolis Angelini R.M."/>
            <person name="Landi L."/>
            <person name="Abate D."/>
            <person name="Pollastro S."/>
            <person name="Romanazzi G."/>
            <person name="Faretra F."/>
        </authorList>
    </citation>
    <scope>NUCLEOTIDE SEQUENCE [LARGE SCALE GENOMIC DNA]</scope>
    <source>
        <strain evidence="3 4">Mlax316</strain>
    </source>
</reference>
<feature type="region of interest" description="Disordered" evidence="1">
    <location>
        <begin position="1"/>
        <end position="68"/>
    </location>
</feature>
<sequence length="441" mass="50854">MGAEHSQHMAGVIRPDTTKDGDNMDRNGSGTRRDNGGVNATKAVESESSDAMNIDQPGTPYGKNSPRLEEEDDLYGASPLRAKLLNLHITSVMTSTETTPTRSTAQQNPQNKTFYRFRELGPEVRCMVWKYYAEAEENFSKPRVLTVISKYTGENTKNDKRHTYVSELRQRMNLRDDSRTRSFDENETFPWVTQPASSFKMPASMYINRESKKVSGELYSKSHLLMSIFGNGKPVYFREDLDVLHFADWFTFNTFCLQFAFVQTKKTFIAGAIQAMRRREIPLGEEDLPLNLRCLTCQKYDKSWNPSNPCGICQDLNPRERLDDHIKHVAIGTESFGLVERYIAERCAVSQIQTMRVLRERALKYMNWGFNRLYTLVLGMEGHPITTGTHSIGGIWVDDRSQTKEDVLNYFSMMYFRKIGFLPKKEFEERFGVWDPKYEIA</sequence>
<feature type="domain" description="2EXR" evidence="2">
    <location>
        <begin position="114"/>
        <end position="244"/>
    </location>
</feature>
<evidence type="ECO:0000256" key="1">
    <source>
        <dbReference type="SAM" id="MobiDB-lite"/>
    </source>
</evidence>
<dbReference type="AlphaFoldDB" id="A0A5N6KDA2"/>
<dbReference type="EMBL" id="VIGI01000004">
    <property type="protein sequence ID" value="KAB8300992.1"/>
    <property type="molecule type" value="Genomic_DNA"/>
</dbReference>
<dbReference type="Pfam" id="PF20150">
    <property type="entry name" value="2EXR"/>
    <property type="match status" value="1"/>
</dbReference>
<evidence type="ECO:0000259" key="2">
    <source>
        <dbReference type="Pfam" id="PF20150"/>
    </source>
</evidence>
<evidence type="ECO:0000313" key="3">
    <source>
        <dbReference type="EMBL" id="KAB8300992.1"/>
    </source>
</evidence>
<proteinExistence type="predicted"/>
<dbReference type="InterPro" id="IPR045518">
    <property type="entry name" value="2EXR"/>
</dbReference>
<dbReference type="OrthoDB" id="3541561at2759"/>